<organism evidence="2 3">
    <name type="scientific">Datura stramonium</name>
    <name type="common">Jimsonweed</name>
    <name type="synonym">Common thornapple</name>
    <dbReference type="NCBI Taxonomy" id="4076"/>
    <lineage>
        <taxon>Eukaryota</taxon>
        <taxon>Viridiplantae</taxon>
        <taxon>Streptophyta</taxon>
        <taxon>Embryophyta</taxon>
        <taxon>Tracheophyta</taxon>
        <taxon>Spermatophyta</taxon>
        <taxon>Magnoliopsida</taxon>
        <taxon>eudicotyledons</taxon>
        <taxon>Gunneridae</taxon>
        <taxon>Pentapetalae</taxon>
        <taxon>asterids</taxon>
        <taxon>lamiids</taxon>
        <taxon>Solanales</taxon>
        <taxon>Solanaceae</taxon>
        <taxon>Solanoideae</taxon>
        <taxon>Datureae</taxon>
        <taxon>Datura</taxon>
    </lineage>
</organism>
<keyword evidence="3" id="KW-1185">Reference proteome</keyword>
<reference evidence="2 3" key="1">
    <citation type="journal article" date="2021" name="BMC Genomics">
        <title>Datura genome reveals duplications of psychoactive alkaloid biosynthetic genes and high mutation rate following tissue culture.</title>
        <authorList>
            <person name="Rajewski A."/>
            <person name="Carter-House D."/>
            <person name="Stajich J."/>
            <person name="Litt A."/>
        </authorList>
    </citation>
    <scope>NUCLEOTIDE SEQUENCE [LARGE SCALE GENOMIC DNA]</scope>
    <source>
        <strain evidence="2">AR-01</strain>
    </source>
</reference>
<sequence length="129" mass="14853">KAIKENKKDNIYKSDAGEDMTKGEKISTSNAFELLADEDKEKDSIGEIEKEEGKLVLIVSKSNLEGKIENMVEPLAIEEGGRDTWQHKKQRNHQGYVMENSQLGQASSSFQVKYKERRIRFIHSTMDYR</sequence>
<feature type="non-terminal residue" evidence="2">
    <location>
        <position position="1"/>
    </location>
</feature>
<dbReference type="EMBL" id="JACEIK010005471">
    <property type="protein sequence ID" value="MCE0481578.1"/>
    <property type="molecule type" value="Genomic_DNA"/>
</dbReference>
<feature type="region of interest" description="Disordered" evidence="1">
    <location>
        <begin position="1"/>
        <end position="27"/>
    </location>
</feature>
<evidence type="ECO:0000313" key="3">
    <source>
        <dbReference type="Proteomes" id="UP000823775"/>
    </source>
</evidence>
<name>A0ABS8VL96_DATST</name>
<proteinExistence type="predicted"/>
<evidence type="ECO:0000313" key="2">
    <source>
        <dbReference type="EMBL" id="MCE0481578.1"/>
    </source>
</evidence>
<dbReference type="Proteomes" id="UP000823775">
    <property type="component" value="Unassembled WGS sequence"/>
</dbReference>
<gene>
    <name evidence="2" type="ORF">HAX54_039438</name>
</gene>
<evidence type="ECO:0000256" key="1">
    <source>
        <dbReference type="SAM" id="MobiDB-lite"/>
    </source>
</evidence>
<comment type="caution">
    <text evidence="2">The sequence shown here is derived from an EMBL/GenBank/DDBJ whole genome shotgun (WGS) entry which is preliminary data.</text>
</comment>
<feature type="compositionally biased region" description="Basic and acidic residues" evidence="1">
    <location>
        <begin position="1"/>
        <end position="25"/>
    </location>
</feature>
<accession>A0ABS8VL96</accession>
<protein>
    <submittedName>
        <fullName evidence="2">Uncharacterized protein</fullName>
    </submittedName>
</protein>